<evidence type="ECO:0000313" key="3">
    <source>
        <dbReference type="Proteomes" id="UP000699462"/>
    </source>
</evidence>
<keyword evidence="3" id="KW-1185">Reference proteome</keyword>
<dbReference type="AlphaFoldDB" id="A0A8T0DRA9"/>
<dbReference type="Proteomes" id="UP000699462">
    <property type="component" value="Unassembled WGS sequence"/>
</dbReference>
<dbReference type="GO" id="GO:0019902">
    <property type="term" value="F:phosphatase binding"/>
    <property type="evidence" value="ECO:0007669"/>
    <property type="project" value="TreeGrafter"/>
</dbReference>
<feature type="compositionally biased region" description="Polar residues" evidence="1">
    <location>
        <begin position="185"/>
        <end position="197"/>
    </location>
</feature>
<dbReference type="EMBL" id="JTDF01001741">
    <property type="protein sequence ID" value="KAF8569604.1"/>
    <property type="molecule type" value="Genomic_DNA"/>
</dbReference>
<evidence type="ECO:0008006" key="4">
    <source>
        <dbReference type="Google" id="ProtNLM"/>
    </source>
</evidence>
<comment type="caution">
    <text evidence="2">The sequence shown here is derived from an EMBL/GenBank/DDBJ whole genome shotgun (WGS) entry which is preliminary data.</text>
</comment>
<feature type="region of interest" description="Disordered" evidence="1">
    <location>
        <begin position="182"/>
        <end position="212"/>
    </location>
</feature>
<protein>
    <recommendedName>
        <fullName evidence="4">Protein phosphatase 1 regulatory subunit 32</fullName>
    </recommendedName>
</protein>
<feature type="region of interest" description="Disordered" evidence="1">
    <location>
        <begin position="1"/>
        <end position="22"/>
    </location>
</feature>
<name>A0A8T0DRA9_9TREM</name>
<evidence type="ECO:0000313" key="2">
    <source>
        <dbReference type="EMBL" id="KAF8569604.1"/>
    </source>
</evidence>
<dbReference type="PANTHER" id="PTHR34349:SF1">
    <property type="entry name" value="PROTEIN PHOSPHATASE 1 REGULATORY SUBUNIT 32"/>
    <property type="match status" value="1"/>
</dbReference>
<feature type="compositionally biased region" description="Polar residues" evidence="1">
    <location>
        <begin position="332"/>
        <end position="341"/>
    </location>
</feature>
<organism evidence="2 3">
    <name type="scientific">Paragonimus westermani</name>
    <dbReference type="NCBI Taxonomy" id="34504"/>
    <lineage>
        <taxon>Eukaryota</taxon>
        <taxon>Metazoa</taxon>
        <taxon>Spiralia</taxon>
        <taxon>Lophotrochozoa</taxon>
        <taxon>Platyhelminthes</taxon>
        <taxon>Trematoda</taxon>
        <taxon>Digenea</taxon>
        <taxon>Plagiorchiida</taxon>
        <taxon>Troglotremata</taxon>
        <taxon>Troglotrematidae</taxon>
        <taxon>Paragonimus</taxon>
    </lineage>
</organism>
<dbReference type="OrthoDB" id="9980630at2759"/>
<accession>A0A8T0DRA9</accession>
<proteinExistence type="predicted"/>
<feature type="region of interest" description="Disordered" evidence="1">
    <location>
        <begin position="324"/>
        <end position="346"/>
    </location>
</feature>
<dbReference type="Pfam" id="PF15691">
    <property type="entry name" value="PPP1R32"/>
    <property type="match status" value="1"/>
</dbReference>
<dbReference type="InterPro" id="IPR031410">
    <property type="entry name" value="SAXO4"/>
</dbReference>
<sequence length="439" mass="49772">MCYSGSVEEHVRQSNGGEPDIMNHYSTSYKSSYGQHWEHFRSRNPSLYGSGYTANIRPVVQYSPILDDIDNWRMKELLKSNYFSVTHSDFPPFALQSGKKQIPNLAKFKLPEKYGPQVHKINDVTKNVGLPSVTRTRKPPAFIKKDNVESVDHEIQMQTTYGFHFRKPGTHNHDIARIAMGPKEQTGNTRNNPTEDTLTGRPISPHLGSSFRLQTNRPFGTTHYSDEYIPYNRPDGKESFSKWMGPPANLEQTGYLKQMKLWPDYSPNQSSNVCTQPDHLSEETIEKLKKTDPAEYQNVIHGFKGPSMHKGMFTNQQVQPTTKVSRLGQRSVGPNESSGFTVNEPGHVDYDAGPADQFVTHYMTRFYSLPPGKDDNDRCGHVHFNTQPCKQTSLATEVQVSRIEPQVPATDKLISLPPFQARSILARDQLGIQPPKEHK</sequence>
<reference evidence="2 3" key="1">
    <citation type="submission" date="2019-07" db="EMBL/GenBank/DDBJ databases">
        <title>Annotation for the trematode Paragonimus westermani.</title>
        <authorList>
            <person name="Choi Y.-J."/>
        </authorList>
    </citation>
    <scope>NUCLEOTIDE SEQUENCE [LARGE SCALE GENOMIC DNA]</scope>
    <source>
        <strain evidence="2">180907_Pwestermani</strain>
    </source>
</reference>
<gene>
    <name evidence="2" type="ORF">P879_05681</name>
</gene>
<evidence type="ECO:0000256" key="1">
    <source>
        <dbReference type="SAM" id="MobiDB-lite"/>
    </source>
</evidence>
<dbReference type="PANTHER" id="PTHR34349">
    <property type="entry name" value="PROTEIN PHOSPHATASE 1 REGULATORY SUBUNIT 32"/>
    <property type="match status" value="1"/>
</dbReference>